<dbReference type="EMBL" id="JACHIQ010000002">
    <property type="protein sequence ID" value="MBB6067905.1"/>
    <property type="molecule type" value="Genomic_DNA"/>
</dbReference>
<gene>
    <name evidence="2" type="ORF">HNP97_001415</name>
</gene>
<dbReference type="Proteomes" id="UP000584706">
    <property type="component" value="Unassembled WGS sequence"/>
</dbReference>
<evidence type="ECO:0000256" key="1">
    <source>
        <dbReference type="SAM" id="Phobius"/>
    </source>
</evidence>
<keyword evidence="1" id="KW-0472">Membrane</keyword>
<dbReference type="AlphaFoldDB" id="A0A7J9S0K0"/>
<sequence length="41" mass="4388">MDEFSKGCYVAFSVSLLLAGALEYIGYLTVNIPALTSFLGL</sequence>
<comment type="caution">
    <text evidence="2">The sequence shown here is derived from an EMBL/GenBank/DDBJ whole genome shotgun (WGS) entry which is preliminary data.</text>
</comment>
<proteinExistence type="predicted"/>
<keyword evidence="1" id="KW-1133">Transmembrane helix</keyword>
<dbReference type="RefSeq" id="WP_260170422.1">
    <property type="nucleotide sequence ID" value="NZ_JACHIQ010000002.1"/>
</dbReference>
<accession>A0A7J9S0K0</accession>
<feature type="transmembrane region" description="Helical" evidence="1">
    <location>
        <begin position="7"/>
        <end position="27"/>
    </location>
</feature>
<evidence type="ECO:0000313" key="3">
    <source>
        <dbReference type="Proteomes" id="UP000584706"/>
    </source>
</evidence>
<organism evidence="2 3">
    <name type="scientific">Methanococcus maripaludis</name>
    <name type="common">Methanococcus deltae</name>
    <dbReference type="NCBI Taxonomy" id="39152"/>
    <lineage>
        <taxon>Archaea</taxon>
        <taxon>Methanobacteriati</taxon>
        <taxon>Methanobacteriota</taxon>
        <taxon>Methanomada group</taxon>
        <taxon>Methanococci</taxon>
        <taxon>Methanococcales</taxon>
        <taxon>Methanococcaceae</taxon>
        <taxon>Methanococcus</taxon>
    </lineage>
</organism>
<protein>
    <submittedName>
        <fullName evidence="2">Uncharacterized protein</fullName>
    </submittedName>
</protein>
<evidence type="ECO:0000313" key="2">
    <source>
        <dbReference type="EMBL" id="MBB6067905.1"/>
    </source>
</evidence>
<name>A0A7J9S0K0_METMI</name>
<keyword evidence="1" id="KW-0812">Transmembrane</keyword>
<reference evidence="2 3" key="1">
    <citation type="submission" date="2020-08" db="EMBL/GenBank/DDBJ databases">
        <title>Genomic Encyclopedia of Type Strains, Phase IV (KMG-V): Genome sequencing to study the core and pangenomes of soil and plant-associated prokaryotes.</title>
        <authorList>
            <person name="Whitman W."/>
        </authorList>
    </citation>
    <scope>NUCLEOTIDE SEQUENCE [LARGE SCALE GENOMIC DNA]</scope>
    <source>
        <strain evidence="2 3">DSM 7078</strain>
    </source>
</reference>